<organism evidence="2 3">
    <name type="scientific">Aurantiacibacter luteus</name>
    <dbReference type="NCBI Taxonomy" id="1581420"/>
    <lineage>
        <taxon>Bacteria</taxon>
        <taxon>Pseudomonadati</taxon>
        <taxon>Pseudomonadota</taxon>
        <taxon>Alphaproteobacteria</taxon>
        <taxon>Sphingomonadales</taxon>
        <taxon>Erythrobacteraceae</taxon>
        <taxon>Aurantiacibacter</taxon>
    </lineage>
</organism>
<keyword evidence="3" id="KW-1185">Reference proteome</keyword>
<comment type="caution">
    <text evidence="2">The sequence shown here is derived from an EMBL/GenBank/DDBJ whole genome shotgun (WGS) entry which is preliminary data.</text>
</comment>
<evidence type="ECO:0000313" key="2">
    <source>
        <dbReference type="EMBL" id="KLE35504.1"/>
    </source>
</evidence>
<dbReference type="PATRIC" id="fig|1581420.6.peg.710"/>
<reference evidence="2 3" key="1">
    <citation type="submission" date="2015-04" db="EMBL/GenBank/DDBJ databases">
        <title>The draft genome sequence of Erythrobacter luteus KA37.</title>
        <authorList>
            <person name="Zhuang L."/>
            <person name="Liu Y."/>
            <person name="Shao Z."/>
        </authorList>
    </citation>
    <scope>NUCLEOTIDE SEQUENCE [LARGE SCALE GENOMIC DNA]</scope>
    <source>
        <strain evidence="2 3">KA37</strain>
    </source>
</reference>
<feature type="transmembrane region" description="Helical" evidence="1">
    <location>
        <begin position="80"/>
        <end position="99"/>
    </location>
</feature>
<dbReference type="AlphaFoldDB" id="A0A0G9MY27"/>
<gene>
    <name evidence="2" type="ORF">AAW00_03505</name>
</gene>
<keyword evidence="1" id="KW-0472">Membrane</keyword>
<dbReference type="OrthoDB" id="7594810at2"/>
<protein>
    <submittedName>
        <fullName evidence="2">Uncharacterized protein</fullName>
    </submittedName>
</protein>
<sequence>MIGLLNKRSLGPFVGLDLVFLALGVLAVALPARHAARGAEAVAPLADTATFVAAVLAAVAVLSVLAFFTLKIDRKVNDEYTFQAMANSAISAILVTLVADLGMQLAPAFGLLRIVSSPDLTLGVLAGSWTIGYAIYRVRGTAL</sequence>
<feature type="transmembrane region" description="Helical" evidence="1">
    <location>
        <begin position="119"/>
        <end position="136"/>
    </location>
</feature>
<name>A0A0G9MY27_9SPHN</name>
<accession>A0A0G9MY27</accession>
<proteinExistence type="predicted"/>
<dbReference type="EMBL" id="LBHB01000001">
    <property type="protein sequence ID" value="KLE35504.1"/>
    <property type="molecule type" value="Genomic_DNA"/>
</dbReference>
<keyword evidence="1" id="KW-1133">Transmembrane helix</keyword>
<evidence type="ECO:0000256" key="1">
    <source>
        <dbReference type="SAM" id="Phobius"/>
    </source>
</evidence>
<dbReference type="STRING" id="1581420.AAW00_03505"/>
<feature type="transmembrane region" description="Helical" evidence="1">
    <location>
        <begin position="48"/>
        <end position="68"/>
    </location>
</feature>
<dbReference type="RefSeq" id="WP_047002906.1">
    <property type="nucleotide sequence ID" value="NZ_LBHB01000001.1"/>
</dbReference>
<keyword evidence="1" id="KW-0812">Transmembrane</keyword>
<evidence type="ECO:0000313" key="3">
    <source>
        <dbReference type="Proteomes" id="UP000053464"/>
    </source>
</evidence>
<dbReference type="Proteomes" id="UP000053464">
    <property type="component" value="Unassembled WGS sequence"/>
</dbReference>